<name>A0A2P4XJV9_9STRA</name>
<dbReference type="AlphaFoldDB" id="A0A2P4XJV9"/>
<dbReference type="OrthoDB" id="2273864at2759"/>
<keyword evidence="2" id="KW-1185">Reference proteome</keyword>
<evidence type="ECO:0000313" key="1">
    <source>
        <dbReference type="EMBL" id="POM65824.1"/>
    </source>
</evidence>
<dbReference type="InterPro" id="IPR012337">
    <property type="entry name" value="RNaseH-like_sf"/>
</dbReference>
<dbReference type="InterPro" id="IPR036397">
    <property type="entry name" value="RNaseH_sf"/>
</dbReference>
<organism evidence="1 2">
    <name type="scientific">Phytophthora palmivora</name>
    <dbReference type="NCBI Taxonomy" id="4796"/>
    <lineage>
        <taxon>Eukaryota</taxon>
        <taxon>Sar</taxon>
        <taxon>Stramenopiles</taxon>
        <taxon>Oomycota</taxon>
        <taxon>Peronosporomycetes</taxon>
        <taxon>Peronosporales</taxon>
        <taxon>Peronosporaceae</taxon>
        <taxon>Phytophthora</taxon>
    </lineage>
</organism>
<dbReference type="Proteomes" id="UP000237271">
    <property type="component" value="Unassembled WGS sequence"/>
</dbReference>
<sequence length="142" mass="15595">MRLEFVFGLPADNKGNSKISVFVLRLSKIFHLTSVRDNVTGTQAAQLLFDRFALTGSLWGTLSRLLGTKLTMSIADHPQTDGQTELVNCVLDDTIWSICAGPPRPCQQYGARINGVYPVLLERVMAPSNSANLVGRHRCLHG</sequence>
<protein>
    <submittedName>
        <fullName evidence="1">Pol protein</fullName>
    </submittedName>
</protein>
<gene>
    <name evidence="1" type="ORF">PHPALM_18404</name>
</gene>
<evidence type="ECO:0000313" key="2">
    <source>
        <dbReference type="Proteomes" id="UP000237271"/>
    </source>
</evidence>
<reference evidence="1 2" key="1">
    <citation type="journal article" date="2017" name="Genome Biol. Evol.">
        <title>Phytophthora megakarya and P. palmivora, closely related causal agents of cacao black pod rot, underwent increases in genome sizes and gene numbers by different mechanisms.</title>
        <authorList>
            <person name="Ali S.S."/>
            <person name="Shao J."/>
            <person name="Lary D.J."/>
            <person name="Kronmiller B."/>
            <person name="Shen D."/>
            <person name="Strem M.D."/>
            <person name="Amoako-Attah I."/>
            <person name="Akrofi A.Y."/>
            <person name="Begoude B.A."/>
            <person name="Ten Hoopen G.M."/>
            <person name="Coulibaly K."/>
            <person name="Kebe B.I."/>
            <person name="Melnick R.L."/>
            <person name="Guiltinan M.J."/>
            <person name="Tyler B.M."/>
            <person name="Meinhardt L.W."/>
            <person name="Bailey B.A."/>
        </authorList>
    </citation>
    <scope>NUCLEOTIDE SEQUENCE [LARGE SCALE GENOMIC DNA]</scope>
    <source>
        <strain evidence="2">sbr112.9</strain>
    </source>
</reference>
<dbReference type="Gene3D" id="3.30.420.10">
    <property type="entry name" value="Ribonuclease H-like superfamily/Ribonuclease H"/>
    <property type="match status" value="1"/>
</dbReference>
<accession>A0A2P4XJV9</accession>
<dbReference type="EMBL" id="NCKW01009891">
    <property type="protein sequence ID" value="POM65824.1"/>
    <property type="molecule type" value="Genomic_DNA"/>
</dbReference>
<comment type="caution">
    <text evidence="1">The sequence shown here is derived from an EMBL/GenBank/DDBJ whole genome shotgun (WGS) entry which is preliminary data.</text>
</comment>
<proteinExistence type="predicted"/>
<dbReference type="GO" id="GO:0003676">
    <property type="term" value="F:nucleic acid binding"/>
    <property type="evidence" value="ECO:0007669"/>
    <property type="project" value="InterPro"/>
</dbReference>
<dbReference type="SUPFAM" id="SSF53098">
    <property type="entry name" value="Ribonuclease H-like"/>
    <property type="match status" value="1"/>
</dbReference>